<reference evidence="2 3" key="1">
    <citation type="submission" date="2020-04" db="EMBL/GenBank/DDBJ databases">
        <authorList>
            <person name="Hitch T.C.A."/>
            <person name="Wylensek D."/>
            <person name="Clavel T."/>
        </authorList>
    </citation>
    <scope>NUCLEOTIDE SEQUENCE [LARGE SCALE GENOMIC DNA]</scope>
    <source>
        <strain evidence="2 3">Med78_4-601-WT-2</strain>
    </source>
</reference>
<feature type="transmembrane region" description="Helical" evidence="1">
    <location>
        <begin position="86"/>
        <end position="103"/>
    </location>
</feature>
<dbReference type="AlphaFoldDB" id="A0AA44DLL7"/>
<feature type="transmembrane region" description="Helical" evidence="1">
    <location>
        <begin position="169"/>
        <end position="186"/>
    </location>
</feature>
<dbReference type="EMBL" id="JABAFD010000005">
    <property type="protein sequence ID" value="NME09935.1"/>
    <property type="molecule type" value="Genomic_DNA"/>
</dbReference>
<sequence>MDSKIKKYVDNLFEEVPKTRKTYEIKSELISSISSKYNDLLDSGLNEEEAYLKAIENAVNINNIIKENEKDLKESEEYRKKYSKRYSIGIMLYILCPTPVILLGDRGFPQDRIGVILLLAMVAIATSILIYNGYNKPTTSMIDDELYAEFINWKKLSDKDRILERRIKSILNSLILLIYLIVSFTYNNWEISWIIFIIGGIVRNIIIECFEYKNN</sequence>
<evidence type="ECO:0000313" key="2">
    <source>
        <dbReference type="EMBL" id="NME09935.1"/>
    </source>
</evidence>
<evidence type="ECO:0000313" key="3">
    <source>
        <dbReference type="Proteomes" id="UP000573963"/>
    </source>
</evidence>
<gene>
    <name evidence="2" type="ORF">HF875_10415</name>
</gene>
<dbReference type="Proteomes" id="UP000573963">
    <property type="component" value="Unassembled WGS sequence"/>
</dbReference>
<feature type="transmembrane region" description="Helical" evidence="1">
    <location>
        <begin position="115"/>
        <end position="134"/>
    </location>
</feature>
<name>A0AA44DLL7_PARBF</name>
<dbReference type="RefSeq" id="WP_053831872.1">
    <property type="nucleotide sequence ID" value="NZ_JABAFD010000005.1"/>
</dbReference>
<keyword evidence="1" id="KW-0472">Membrane</keyword>
<comment type="caution">
    <text evidence="2">The sequence shown here is derived from an EMBL/GenBank/DDBJ whole genome shotgun (WGS) entry which is preliminary data.</text>
</comment>
<proteinExistence type="predicted"/>
<keyword evidence="1" id="KW-1133">Transmembrane helix</keyword>
<accession>A0AA44DLL7</accession>
<organism evidence="2 3">
    <name type="scientific">Paraclostridium bifermentans</name>
    <name type="common">Clostridium bifermentans</name>
    <dbReference type="NCBI Taxonomy" id="1490"/>
    <lineage>
        <taxon>Bacteria</taxon>
        <taxon>Bacillati</taxon>
        <taxon>Bacillota</taxon>
        <taxon>Clostridia</taxon>
        <taxon>Peptostreptococcales</taxon>
        <taxon>Peptostreptococcaceae</taxon>
        <taxon>Paraclostridium</taxon>
    </lineage>
</organism>
<protein>
    <submittedName>
        <fullName evidence="2">Uncharacterized protein</fullName>
    </submittedName>
</protein>
<evidence type="ECO:0000256" key="1">
    <source>
        <dbReference type="SAM" id="Phobius"/>
    </source>
</evidence>
<feature type="transmembrane region" description="Helical" evidence="1">
    <location>
        <begin position="192"/>
        <end position="210"/>
    </location>
</feature>
<keyword evidence="1" id="KW-0812">Transmembrane</keyword>